<name>A0A420H7J8_9PEZI</name>
<feature type="compositionally biased region" description="Basic residues" evidence="1">
    <location>
        <begin position="215"/>
        <end position="229"/>
    </location>
</feature>
<comment type="caution">
    <text evidence="2">The sequence shown here is derived from an EMBL/GenBank/DDBJ whole genome shotgun (WGS) entry which is preliminary data.</text>
</comment>
<dbReference type="STRING" id="212602.A0A420H7J8"/>
<dbReference type="AlphaFoldDB" id="A0A420H7J8"/>
<feature type="compositionally biased region" description="Polar residues" evidence="1">
    <location>
        <begin position="147"/>
        <end position="160"/>
    </location>
</feature>
<keyword evidence="3" id="KW-1185">Reference proteome</keyword>
<feature type="compositionally biased region" description="Basic and acidic residues" evidence="1">
    <location>
        <begin position="244"/>
        <end position="253"/>
    </location>
</feature>
<gene>
    <name evidence="2" type="ORF">OnM2_105027</name>
</gene>
<evidence type="ECO:0000256" key="1">
    <source>
        <dbReference type="SAM" id="MobiDB-lite"/>
    </source>
</evidence>
<feature type="compositionally biased region" description="Acidic residues" evidence="1">
    <location>
        <begin position="257"/>
        <end position="266"/>
    </location>
</feature>
<sequence length="336" mass="38498">MEDFATGSPRPSSVQLDDEKLPVNPIDAKRIEKQITYWSKEKGLSIRRAWMQLKDLRTKLVEPDENKASTYTEASLFGFLLEGLGPEAYKTAKVILDLHPNLSRKERLNTLQTFFEENETSESRDLSGLAVRIQSQNRNLSRHRNQYHPQKLSNSPNRQRFLNTDGEETCYICNGQNHHERNCKYRHKARKYDEQLLLEDEARAQSERVNYKSSSHPRSKRDHSKKSVKFTKQTKAIWSDTEPDSGRNDDKYSDLPTESDDEDDDDDEVAALITDELIPIKRRWIKVGGGRLFSDFKGDVLLKCPDGSSGILPDVLLVGGLGVNLLSAKKYVKIIM</sequence>
<reference evidence="2 3" key="1">
    <citation type="journal article" date="2018" name="BMC Genomics">
        <title>Comparative genome analyses reveal sequence features reflecting distinct modes of host-adaptation between dicot and monocot powdery mildew.</title>
        <authorList>
            <person name="Wu Y."/>
            <person name="Ma X."/>
            <person name="Pan Z."/>
            <person name="Kale S.D."/>
            <person name="Song Y."/>
            <person name="King H."/>
            <person name="Zhang Q."/>
            <person name="Presley C."/>
            <person name="Deng X."/>
            <person name="Wei C.I."/>
            <person name="Xiao S."/>
        </authorList>
    </citation>
    <scope>NUCLEOTIDE SEQUENCE [LARGE SCALE GENOMIC DNA]</scope>
    <source>
        <strain evidence="2">UMSG2</strain>
    </source>
</reference>
<dbReference type="Proteomes" id="UP000286134">
    <property type="component" value="Unassembled WGS sequence"/>
</dbReference>
<evidence type="ECO:0000313" key="2">
    <source>
        <dbReference type="EMBL" id="RKF53390.1"/>
    </source>
</evidence>
<proteinExistence type="predicted"/>
<feature type="region of interest" description="Disordered" evidence="1">
    <location>
        <begin position="137"/>
        <end position="160"/>
    </location>
</feature>
<accession>A0A420H7J8</accession>
<feature type="region of interest" description="Disordered" evidence="1">
    <location>
        <begin position="206"/>
        <end position="266"/>
    </location>
</feature>
<dbReference type="EMBL" id="MCFK01010581">
    <property type="protein sequence ID" value="RKF53390.1"/>
    <property type="molecule type" value="Genomic_DNA"/>
</dbReference>
<organism evidence="2 3">
    <name type="scientific">Erysiphe neolycopersici</name>
    <dbReference type="NCBI Taxonomy" id="212602"/>
    <lineage>
        <taxon>Eukaryota</taxon>
        <taxon>Fungi</taxon>
        <taxon>Dikarya</taxon>
        <taxon>Ascomycota</taxon>
        <taxon>Pezizomycotina</taxon>
        <taxon>Leotiomycetes</taxon>
        <taxon>Erysiphales</taxon>
        <taxon>Erysiphaceae</taxon>
        <taxon>Erysiphe</taxon>
    </lineage>
</organism>
<evidence type="ECO:0000313" key="3">
    <source>
        <dbReference type="Proteomes" id="UP000286134"/>
    </source>
</evidence>
<dbReference type="OrthoDB" id="1706811at2759"/>
<protein>
    <submittedName>
        <fullName evidence="2">Uncharacterized protein</fullName>
    </submittedName>
</protein>